<organism evidence="2 3">
    <name type="scientific">Triparma columacea</name>
    <dbReference type="NCBI Taxonomy" id="722753"/>
    <lineage>
        <taxon>Eukaryota</taxon>
        <taxon>Sar</taxon>
        <taxon>Stramenopiles</taxon>
        <taxon>Ochrophyta</taxon>
        <taxon>Bolidophyceae</taxon>
        <taxon>Parmales</taxon>
        <taxon>Triparmaceae</taxon>
        <taxon>Triparma</taxon>
    </lineage>
</organism>
<feature type="transmembrane region" description="Helical" evidence="1">
    <location>
        <begin position="127"/>
        <end position="145"/>
    </location>
</feature>
<dbReference type="Pfam" id="PF05684">
    <property type="entry name" value="DUF819"/>
    <property type="match status" value="1"/>
</dbReference>
<dbReference type="AlphaFoldDB" id="A0A9W7L3Q0"/>
<evidence type="ECO:0000256" key="1">
    <source>
        <dbReference type="SAM" id="Phobius"/>
    </source>
</evidence>
<proteinExistence type="predicted"/>
<dbReference type="EMBL" id="BRYA01000630">
    <property type="protein sequence ID" value="GMI26530.1"/>
    <property type="molecule type" value="Genomic_DNA"/>
</dbReference>
<evidence type="ECO:0000313" key="2">
    <source>
        <dbReference type="EMBL" id="GMI26530.1"/>
    </source>
</evidence>
<keyword evidence="3" id="KW-1185">Reference proteome</keyword>
<keyword evidence="1" id="KW-1133">Transmembrane helix</keyword>
<feature type="transmembrane region" description="Helical" evidence="1">
    <location>
        <begin position="74"/>
        <end position="95"/>
    </location>
</feature>
<comment type="caution">
    <text evidence="2">The sequence shown here is derived from an EMBL/GenBank/DDBJ whole genome shotgun (WGS) entry which is preliminary data.</text>
</comment>
<name>A0A9W7L3Q0_9STRA</name>
<keyword evidence="1" id="KW-0812">Transmembrane</keyword>
<accession>A0A9W7L3Q0</accession>
<dbReference type="InterPro" id="IPR008537">
    <property type="entry name" value="DUF819"/>
</dbReference>
<dbReference type="Proteomes" id="UP001165065">
    <property type="component" value="Unassembled WGS sequence"/>
</dbReference>
<gene>
    <name evidence="2" type="ORF">TrCOL_g1050</name>
</gene>
<evidence type="ECO:0000313" key="3">
    <source>
        <dbReference type="Proteomes" id="UP001165065"/>
    </source>
</evidence>
<dbReference type="OrthoDB" id="10520330at2759"/>
<sequence length="216" mass="23082">MSAVGGVDCFVMGTYLAGLQMLGTQKMKSVESATEAPESSPPLIAQTFLLLPLVFLLLRASHFIPSLFPTLNPILSTTLSLIPLCAFPPLIPIAAPRWTKNALNLCFYLLIGLGTPIKTMILFPGPLIRVASTLGINFLLTRALLTRGKFLQTREQQLQVLTASNALVGGTGTAVAMASGWGDRGLQKLAVGVGTYGYLLGCGLAEIWEIAIQYLF</sequence>
<feature type="transmembrane region" description="Helical" evidence="1">
    <location>
        <begin position="102"/>
        <end position="121"/>
    </location>
</feature>
<keyword evidence="1" id="KW-0472">Membrane</keyword>
<reference evidence="3" key="1">
    <citation type="journal article" date="2023" name="Commun. Biol.">
        <title>Genome analysis of Parmales, the sister group of diatoms, reveals the evolutionary specialization of diatoms from phago-mixotrophs to photoautotrophs.</title>
        <authorList>
            <person name="Ban H."/>
            <person name="Sato S."/>
            <person name="Yoshikawa S."/>
            <person name="Yamada K."/>
            <person name="Nakamura Y."/>
            <person name="Ichinomiya M."/>
            <person name="Sato N."/>
            <person name="Blanc-Mathieu R."/>
            <person name="Endo H."/>
            <person name="Kuwata A."/>
            <person name="Ogata H."/>
        </authorList>
    </citation>
    <scope>NUCLEOTIDE SEQUENCE [LARGE SCALE GENOMIC DNA]</scope>
</reference>
<protein>
    <submittedName>
        <fullName evidence="2">Uncharacterized protein</fullName>
    </submittedName>
</protein>